<evidence type="ECO:0000256" key="6">
    <source>
        <dbReference type="ARBA" id="ARBA00035197"/>
    </source>
</evidence>
<dbReference type="GO" id="GO:0006412">
    <property type="term" value="P:translation"/>
    <property type="evidence" value="ECO:0007669"/>
    <property type="project" value="UniProtKB-UniRule"/>
</dbReference>
<dbReference type="Pfam" id="PF00861">
    <property type="entry name" value="Ribosomal_L18p"/>
    <property type="match status" value="1"/>
</dbReference>
<name>A0A7D7U426_9MOLU</name>
<comment type="function">
    <text evidence="7">This is one of the proteins that bind and probably mediate the attachment of the 5S RNA into the large ribosomal subunit, where it forms part of the central protuberance.</text>
</comment>
<protein>
    <recommendedName>
        <fullName evidence="6 7">Large ribosomal subunit protein uL18</fullName>
    </recommendedName>
</protein>
<dbReference type="GO" id="GO:0008097">
    <property type="term" value="F:5S rRNA binding"/>
    <property type="evidence" value="ECO:0007669"/>
    <property type="project" value="TreeGrafter"/>
</dbReference>
<dbReference type="InterPro" id="IPR057268">
    <property type="entry name" value="Ribosomal_L18"/>
</dbReference>
<reference evidence="8 9" key="1">
    <citation type="journal article" date="2017" name="Int. J. Syst. Evol. Microbiol.">
        <title>Mycoplasma tullyi sp. nov., isolated from penguins of the genus Spheniscus.</title>
        <authorList>
            <person name="Yavari C.A."/>
            <person name="Ramirez A.S."/>
            <person name="Nicholas R.A.J."/>
            <person name="Radford A.D."/>
            <person name="Darby A.C."/>
            <person name="Bradbury J.M."/>
        </authorList>
    </citation>
    <scope>NUCLEOTIDE SEQUENCE [LARGE SCALE GENOMIC DNA]</scope>
    <source>
        <strain evidence="8 9">56A97T</strain>
    </source>
</reference>
<evidence type="ECO:0000256" key="7">
    <source>
        <dbReference type="HAMAP-Rule" id="MF_01337"/>
    </source>
</evidence>
<accession>A0A7D7U426</accession>
<keyword evidence="4 7" id="KW-0689">Ribosomal protein</keyword>
<dbReference type="Proteomes" id="UP000514704">
    <property type="component" value="Chromosome"/>
</dbReference>
<evidence type="ECO:0000256" key="5">
    <source>
        <dbReference type="ARBA" id="ARBA00023274"/>
    </source>
</evidence>
<evidence type="ECO:0000256" key="3">
    <source>
        <dbReference type="ARBA" id="ARBA00022884"/>
    </source>
</evidence>
<evidence type="ECO:0000256" key="2">
    <source>
        <dbReference type="ARBA" id="ARBA00022730"/>
    </source>
</evidence>
<dbReference type="PANTHER" id="PTHR12899:SF3">
    <property type="entry name" value="LARGE RIBOSOMAL SUBUNIT PROTEIN UL18M"/>
    <property type="match status" value="1"/>
</dbReference>
<keyword evidence="5 7" id="KW-0687">Ribonucleoprotein</keyword>
<dbReference type="RefSeq" id="WP_182078866.1">
    <property type="nucleotide sequence ID" value="NZ_CP059674.1"/>
</dbReference>
<proteinExistence type="inferred from homology"/>
<dbReference type="Gene3D" id="3.30.420.100">
    <property type="match status" value="1"/>
</dbReference>
<comment type="similarity">
    <text evidence="1 7">Belongs to the universal ribosomal protein uL18 family.</text>
</comment>
<dbReference type="PANTHER" id="PTHR12899">
    <property type="entry name" value="39S RIBOSOMAL PROTEIN L18, MITOCHONDRIAL"/>
    <property type="match status" value="1"/>
</dbReference>
<dbReference type="NCBIfam" id="TIGR00060">
    <property type="entry name" value="L18_bact"/>
    <property type="match status" value="1"/>
</dbReference>
<evidence type="ECO:0000313" key="8">
    <source>
        <dbReference type="EMBL" id="QMT98591.1"/>
    </source>
</evidence>
<dbReference type="GO" id="GO:0022625">
    <property type="term" value="C:cytosolic large ribosomal subunit"/>
    <property type="evidence" value="ECO:0007669"/>
    <property type="project" value="TreeGrafter"/>
</dbReference>
<keyword evidence="9" id="KW-1185">Reference proteome</keyword>
<keyword evidence="2 7" id="KW-0699">rRNA-binding</keyword>
<dbReference type="HAMAP" id="MF_01337_B">
    <property type="entry name" value="Ribosomal_uL18_B"/>
    <property type="match status" value="1"/>
</dbReference>
<comment type="subunit">
    <text evidence="7">Part of the 50S ribosomal subunit; part of the 5S rRNA/L5/L18/L25 subcomplex. Contacts the 5S and 23S rRNAs.</text>
</comment>
<dbReference type="SUPFAM" id="SSF53137">
    <property type="entry name" value="Translational machinery components"/>
    <property type="match status" value="1"/>
</dbReference>
<dbReference type="KEGG" id="mtuy:H3143_00330"/>
<gene>
    <name evidence="7 8" type="primary">rplR</name>
    <name evidence="8" type="ORF">H3143_00330</name>
</gene>
<dbReference type="InterPro" id="IPR005484">
    <property type="entry name" value="Ribosomal_uL18_bac/plant/anim"/>
</dbReference>
<keyword evidence="3 7" id="KW-0694">RNA-binding</keyword>
<organism evidence="8 9">
    <name type="scientific">Mycoplasma tullyi</name>
    <dbReference type="NCBI Taxonomy" id="1612150"/>
    <lineage>
        <taxon>Bacteria</taxon>
        <taxon>Bacillati</taxon>
        <taxon>Mycoplasmatota</taxon>
        <taxon>Mollicutes</taxon>
        <taxon>Mycoplasmataceae</taxon>
        <taxon>Mycoplasma</taxon>
    </lineage>
</organism>
<evidence type="ECO:0000256" key="1">
    <source>
        <dbReference type="ARBA" id="ARBA00007116"/>
    </source>
</evidence>
<evidence type="ECO:0000256" key="4">
    <source>
        <dbReference type="ARBA" id="ARBA00022980"/>
    </source>
</evidence>
<dbReference type="AlphaFoldDB" id="A0A7D7U426"/>
<dbReference type="EMBL" id="CP059674">
    <property type="protein sequence ID" value="QMT98591.1"/>
    <property type="molecule type" value="Genomic_DNA"/>
</dbReference>
<dbReference type="GO" id="GO:0003735">
    <property type="term" value="F:structural constituent of ribosome"/>
    <property type="evidence" value="ECO:0007669"/>
    <property type="project" value="InterPro"/>
</dbReference>
<sequence>MKQVNMNRNERRQMRHKRVIKKIRRIDNGRPVMIVVKSNSHISAQVWDFNQNKIIASSSSVSLDLANGNKENAAIVGADVANKLLKMNITEITFDHGGSKYHGRIAALADAARKAGLKF</sequence>
<dbReference type="InterPro" id="IPR004389">
    <property type="entry name" value="Ribosomal_uL18_bac-type"/>
</dbReference>
<dbReference type="CDD" id="cd00432">
    <property type="entry name" value="Ribosomal_L18_L5e"/>
    <property type="match status" value="1"/>
</dbReference>
<evidence type="ECO:0000313" key="9">
    <source>
        <dbReference type="Proteomes" id="UP000514704"/>
    </source>
</evidence>